<evidence type="ECO:0000313" key="4">
    <source>
        <dbReference type="Proteomes" id="UP000199095"/>
    </source>
</evidence>
<dbReference type="RefSeq" id="WP_093133392.1">
    <property type="nucleotide sequence ID" value="NZ_FOHJ01000004.1"/>
</dbReference>
<comment type="similarity">
    <text evidence="1">Belongs to the CvfB family.</text>
</comment>
<dbReference type="SMART" id="SM00316">
    <property type="entry name" value="S1"/>
    <property type="match status" value="1"/>
</dbReference>
<dbReference type="InterPro" id="IPR014464">
    <property type="entry name" value="CvfB_fam"/>
</dbReference>
<dbReference type="GO" id="GO:0003676">
    <property type="term" value="F:nucleic acid binding"/>
    <property type="evidence" value="ECO:0007669"/>
    <property type="project" value="InterPro"/>
</dbReference>
<gene>
    <name evidence="3" type="ORF">SAMN05421676_104105</name>
</gene>
<dbReference type="PIRSF" id="PIRSF012524">
    <property type="entry name" value="YitL_S1"/>
    <property type="match status" value="1"/>
</dbReference>
<evidence type="ECO:0000259" key="2">
    <source>
        <dbReference type="PROSITE" id="PS50126"/>
    </source>
</evidence>
<protein>
    <recommendedName>
        <fullName evidence="2">S1 motif domain-containing protein</fullName>
    </recommendedName>
</protein>
<organism evidence="3 4">
    <name type="scientific">Salinibacillus kushneri</name>
    <dbReference type="NCBI Taxonomy" id="237682"/>
    <lineage>
        <taxon>Bacteria</taxon>
        <taxon>Bacillati</taxon>
        <taxon>Bacillota</taxon>
        <taxon>Bacilli</taxon>
        <taxon>Bacillales</taxon>
        <taxon>Bacillaceae</taxon>
        <taxon>Salinibacillus</taxon>
    </lineage>
</organism>
<dbReference type="STRING" id="237682.SAMN05421676_104105"/>
<dbReference type="InterPro" id="IPR048587">
    <property type="entry name" value="CvfB_S1_3rd"/>
</dbReference>
<keyword evidence="4" id="KW-1185">Reference proteome</keyword>
<dbReference type="EMBL" id="FOHJ01000004">
    <property type="protein sequence ID" value="SET34300.1"/>
    <property type="molecule type" value="Genomic_DNA"/>
</dbReference>
<proteinExistence type="inferred from homology"/>
<dbReference type="InterPro" id="IPR039566">
    <property type="entry name" value="CvfB_S1_st"/>
</dbReference>
<dbReference type="Pfam" id="PF21543">
    <property type="entry name" value="CvfB_2nd"/>
    <property type="match status" value="1"/>
</dbReference>
<dbReference type="InterPro" id="IPR036388">
    <property type="entry name" value="WH-like_DNA-bd_sf"/>
</dbReference>
<reference evidence="4" key="1">
    <citation type="submission" date="2016-10" db="EMBL/GenBank/DDBJ databases">
        <authorList>
            <person name="Varghese N."/>
            <person name="Submissions S."/>
        </authorList>
    </citation>
    <scope>NUCLEOTIDE SEQUENCE [LARGE SCALE GENOMIC DNA]</scope>
    <source>
        <strain evidence="4">CGMCC 1.3566</strain>
    </source>
</reference>
<dbReference type="Proteomes" id="UP000199095">
    <property type="component" value="Unassembled WGS sequence"/>
</dbReference>
<dbReference type="Pfam" id="PF13509">
    <property type="entry name" value="S1_2"/>
    <property type="match status" value="1"/>
</dbReference>
<accession>A0A1I0DP47</accession>
<dbReference type="Gene3D" id="2.40.50.140">
    <property type="entry name" value="Nucleic acid-binding proteins"/>
    <property type="match status" value="2"/>
</dbReference>
<name>A0A1I0DP47_9BACI</name>
<dbReference type="OrthoDB" id="9801597at2"/>
<dbReference type="SUPFAM" id="SSF50249">
    <property type="entry name" value="Nucleic acid-binding proteins"/>
    <property type="match status" value="1"/>
</dbReference>
<dbReference type="Pfam" id="PF17783">
    <property type="entry name" value="WHD_CvfB"/>
    <property type="match status" value="1"/>
</dbReference>
<feature type="domain" description="S1 motif" evidence="2">
    <location>
        <begin position="155"/>
        <end position="215"/>
    </location>
</feature>
<dbReference type="Pfam" id="PF21191">
    <property type="entry name" value="CvfB_1st"/>
    <property type="match status" value="1"/>
</dbReference>
<sequence>MKDKIGTIQSLMIKEKRETEWILTDGFEEVALETKNNEVPTGEGNQRLDVFLYLNRKGRVQATTTIPSIRKDQFDWAEVVEVMPNLGAFVDIGIDKEMLVSKDDLPLYESVWPKAGDFLYVSLDVDKKGRLLAKPATEDLFTNEDFLSASTDDLHKSVIGRVFRASKEGSVILTDDGYRGFVHHTERKEEPRLGQEVKGRIIDVKSDGSVNISLRPLKQNSIKEDAEILMTYMDANEGMMPFSDKSDPEEIRATFHISKAAFKRAIGHLLKENKVEQKNGKTYVVDNK</sequence>
<dbReference type="PANTHER" id="PTHR37296">
    <property type="entry name" value="CONSERVED VIRULENCE FACTOR B"/>
    <property type="match status" value="1"/>
</dbReference>
<dbReference type="PANTHER" id="PTHR37296:SF1">
    <property type="entry name" value="CONSERVED VIRULENCE FACTOR B"/>
    <property type="match status" value="1"/>
</dbReference>
<dbReference type="InterPro" id="IPR003029">
    <property type="entry name" value="S1_domain"/>
</dbReference>
<dbReference type="InterPro" id="IPR040764">
    <property type="entry name" value="CvfB_WH"/>
</dbReference>
<dbReference type="InterPro" id="IPR048588">
    <property type="entry name" value="CvfB_S1_2nd"/>
</dbReference>
<evidence type="ECO:0000256" key="1">
    <source>
        <dbReference type="PIRNR" id="PIRNR012524"/>
    </source>
</evidence>
<dbReference type="PROSITE" id="PS50126">
    <property type="entry name" value="S1"/>
    <property type="match status" value="1"/>
</dbReference>
<evidence type="ECO:0000313" key="3">
    <source>
        <dbReference type="EMBL" id="SET34300.1"/>
    </source>
</evidence>
<dbReference type="InterPro" id="IPR012340">
    <property type="entry name" value="NA-bd_OB-fold"/>
</dbReference>
<dbReference type="AlphaFoldDB" id="A0A1I0DP47"/>
<dbReference type="Gene3D" id="1.10.10.10">
    <property type="entry name" value="Winged helix-like DNA-binding domain superfamily/Winged helix DNA-binding domain"/>
    <property type="match status" value="1"/>
</dbReference>